<dbReference type="Pfam" id="PF00278">
    <property type="entry name" value="Orn_DAP_Arg_deC"/>
    <property type="match status" value="1"/>
</dbReference>
<evidence type="ECO:0000313" key="13">
    <source>
        <dbReference type="EMBL" id="SDO20330.1"/>
    </source>
</evidence>
<dbReference type="InterPro" id="IPR000183">
    <property type="entry name" value="Orn/DAP/Arg_de-COase"/>
</dbReference>
<dbReference type="PRINTS" id="PR01179">
    <property type="entry name" value="ODADCRBXLASE"/>
</dbReference>
<dbReference type="PRINTS" id="PR01181">
    <property type="entry name" value="DAPDCRBXLASE"/>
</dbReference>
<dbReference type="EC" id="4.1.1.20" evidence="6 7"/>
<reference evidence="14" key="1">
    <citation type="submission" date="2016-10" db="EMBL/GenBank/DDBJ databases">
        <authorList>
            <person name="Varghese N."/>
            <person name="Submissions S."/>
        </authorList>
    </citation>
    <scope>NUCLEOTIDE SEQUENCE [LARGE SCALE GENOMIC DNA]</scope>
    <source>
        <strain evidence="14">DSM 45843</strain>
    </source>
</reference>
<accession>A0A1H0HMH7</accession>
<dbReference type="EMBL" id="FNIR01000004">
    <property type="protein sequence ID" value="SDO20330.1"/>
    <property type="molecule type" value="Genomic_DNA"/>
</dbReference>
<keyword evidence="2 6" id="KW-0210">Decarboxylase</keyword>
<evidence type="ECO:0000256" key="9">
    <source>
        <dbReference type="RuleBase" id="RU003738"/>
    </source>
</evidence>
<sequence length="482" mass="50025">MRAHPAGPLHGNITPPSAAGAPPVSLGDLDGQVWPRGAARVDGELHLAGRSVTDLVREHGTPLFVLDEADFRGRAADFREGFAGADVHYASKAFLCGQVARWVAEDDLHLDVCSGNELSVALAAGFPAERIALHGNNKSLVELALAVDAGVGHVVLDSFDEIDRLVPLAAARVAAGGAPVAVLVRTTVGIEAHTHEFIATAHEDQKFGFSLATGDALTAAVRVIREPALDLAGLHSHIGSQIFDTQGFEAAAHRVVGLMAQVEQATGVVLGQLNLGGGFGIAYLADDDPITPADVAARMRHVVASECAALGLPVPRLAVEPGRAIAGPGTVTLYEIGTIKPVRLGSSGAPGTPAVRNYVSVDGGMSDNIRTALYDAAYTCVLANRVSDAPPALCRVVGKHCESGDVLVRDLWLPSDVVPGDLLAVAATGAYCWSMASNYNYLLKPPVVAVRDGVSATIVRRQTLSDVFALDAVLSSSAEVLS</sequence>
<dbReference type="UniPathway" id="UPA00034">
    <property type="reaction ID" value="UER00027"/>
</dbReference>
<dbReference type="FunFam" id="3.20.20.10:FF:000003">
    <property type="entry name" value="Diaminopimelate decarboxylase"/>
    <property type="match status" value="1"/>
</dbReference>
<evidence type="ECO:0000256" key="10">
    <source>
        <dbReference type="SAM" id="MobiDB-lite"/>
    </source>
</evidence>
<comment type="pathway">
    <text evidence="6 9">Amino-acid biosynthesis; L-lysine biosynthesis via DAP pathway; L-lysine from DL-2,6-diaminopimelate: step 1/1.</text>
</comment>
<feature type="modified residue" description="N6-(pyridoxal phosphate)lysine" evidence="6 8">
    <location>
        <position position="92"/>
    </location>
</feature>
<feature type="binding site" evidence="6">
    <location>
        <position position="431"/>
    </location>
    <ligand>
        <name>pyridoxal 5'-phosphate</name>
        <dbReference type="ChEBI" id="CHEBI:597326"/>
    </ligand>
</feature>
<feature type="binding site" evidence="6">
    <location>
        <position position="431"/>
    </location>
    <ligand>
        <name>substrate</name>
    </ligand>
</feature>
<evidence type="ECO:0000313" key="14">
    <source>
        <dbReference type="Proteomes" id="UP000199088"/>
    </source>
</evidence>
<keyword evidence="6" id="KW-0028">Amino-acid biosynthesis</keyword>
<feature type="binding site" evidence="6">
    <location>
        <begin position="320"/>
        <end position="323"/>
    </location>
    <ligand>
        <name>pyridoxal 5'-phosphate</name>
        <dbReference type="ChEBI" id="CHEBI:597326"/>
    </ligand>
</feature>
<comment type="function">
    <text evidence="6">Specifically catalyzes the decarboxylation of meso-diaminopimelate (meso-DAP) to L-lysine.</text>
</comment>
<comment type="similarity">
    <text evidence="6">Belongs to the Orn/Lys/Arg decarboxylase class-II family. LysA subfamily.</text>
</comment>
<feature type="active site" description="Proton donor" evidence="8">
    <location>
        <position position="401"/>
    </location>
</feature>
<comment type="catalytic activity">
    <reaction evidence="6 9">
        <text>meso-2,6-diaminopimelate + H(+) = L-lysine + CO2</text>
        <dbReference type="Rhea" id="RHEA:15101"/>
        <dbReference type="ChEBI" id="CHEBI:15378"/>
        <dbReference type="ChEBI" id="CHEBI:16526"/>
        <dbReference type="ChEBI" id="CHEBI:32551"/>
        <dbReference type="ChEBI" id="CHEBI:57791"/>
        <dbReference type="EC" id="4.1.1.20"/>
    </reaction>
</comment>
<evidence type="ECO:0000256" key="5">
    <source>
        <dbReference type="ARBA" id="ARBA00023239"/>
    </source>
</evidence>
<feature type="domain" description="Orn/DAP/Arg decarboxylase 2 N-terminal" evidence="12">
    <location>
        <begin position="70"/>
        <end position="326"/>
    </location>
</feature>
<feature type="region of interest" description="Disordered" evidence="10">
    <location>
        <begin position="1"/>
        <end position="25"/>
    </location>
</feature>
<evidence type="ECO:0000256" key="1">
    <source>
        <dbReference type="ARBA" id="ARBA00001933"/>
    </source>
</evidence>
<dbReference type="PANTHER" id="PTHR43727">
    <property type="entry name" value="DIAMINOPIMELATE DECARBOXYLASE"/>
    <property type="match status" value="1"/>
</dbReference>
<dbReference type="PANTHER" id="PTHR43727:SF2">
    <property type="entry name" value="GROUP IV DECARBOXYLASE"/>
    <property type="match status" value="1"/>
</dbReference>
<evidence type="ECO:0000256" key="7">
    <source>
        <dbReference type="NCBIfam" id="TIGR01048"/>
    </source>
</evidence>
<protein>
    <recommendedName>
        <fullName evidence="6 7">Diaminopimelate decarboxylase</fullName>
        <shortName evidence="6">DAP decarboxylase</shortName>
        <shortName evidence="6">DAPDC</shortName>
        <ecNumber evidence="6 7">4.1.1.20</ecNumber>
    </recommendedName>
</protein>
<evidence type="ECO:0000256" key="4">
    <source>
        <dbReference type="ARBA" id="ARBA00023154"/>
    </source>
</evidence>
<keyword evidence="4 6" id="KW-0457">Lysine biosynthesis</keyword>
<dbReference type="Gene3D" id="2.40.37.10">
    <property type="entry name" value="Lyase, Ornithine Decarboxylase, Chain A, domain 1"/>
    <property type="match status" value="1"/>
</dbReference>
<dbReference type="CDD" id="cd06828">
    <property type="entry name" value="PLPDE_III_DapDC"/>
    <property type="match status" value="1"/>
</dbReference>
<dbReference type="GO" id="GO:0008836">
    <property type="term" value="F:diaminopimelate decarboxylase activity"/>
    <property type="evidence" value="ECO:0007669"/>
    <property type="project" value="UniProtKB-UniRule"/>
</dbReference>
<feature type="binding site" evidence="6">
    <location>
        <position position="278"/>
    </location>
    <ligand>
        <name>pyridoxal 5'-phosphate</name>
        <dbReference type="ChEBI" id="CHEBI:597326"/>
    </ligand>
</feature>
<dbReference type="Proteomes" id="UP000199088">
    <property type="component" value="Unassembled WGS sequence"/>
</dbReference>
<dbReference type="GO" id="GO:0030170">
    <property type="term" value="F:pyridoxal phosphate binding"/>
    <property type="evidence" value="ECO:0007669"/>
    <property type="project" value="UniProtKB-UniRule"/>
</dbReference>
<comment type="cofactor">
    <cofactor evidence="1 6 8 9">
        <name>pyridoxal 5'-phosphate</name>
        <dbReference type="ChEBI" id="CHEBI:597326"/>
    </cofactor>
</comment>
<dbReference type="RefSeq" id="WP_091242427.1">
    <property type="nucleotide sequence ID" value="NZ_FNIR01000004.1"/>
</dbReference>
<dbReference type="InterPro" id="IPR022644">
    <property type="entry name" value="De-COase2_N"/>
</dbReference>
<dbReference type="NCBIfam" id="TIGR01048">
    <property type="entry name" value="lysA"/>
    <property type="match status" value="1"/>
</dbReference>
<feature type="binding site" evidence="6">
    <location>
        <position position="402"/>
    </location>
    <ligand>
        <name>substrate</name>
    </ligand>
</feature>
<evidence type="ECO:0000256" key="8">
    <source>
        <dbReference type="PIRSR" id="PIRSR600183-50"/>
    </source>
</evidence>
<comment type="subunit">
    <text evidence="6">Homodimer.</text>
</comment>
<name>A0A1H0HMH7_9ACTN</name>
<feature type="domain" description="Orn/DAP/Arg decarboxylase 2 C-terminal" evidence="11">
    <location>
        <begin position="351"/>
        <end position="429"/>
    </location>
</feature>
<dbReference type="OrthoDB" id="9802241at2"/>
<evidence type="ECO:0000259" key="12">
    <source>
        <dbReference type="Pfam" id="PF02784"/>
    </source>
</evidence>
<dbReference type="HAMAP" id="MF_02120">
    <property type="entry name" value="LysA"/>
    <property type="match status" value="1"/>
</dbReference>
<keyword evidence="14" id="KW-1185">Reference proteome</keyword>
<gene>
    <name evidence="6" type="primary">lysA</name>
    <name evidence="13" type="ORF">SAMN05660199_01506</name>
</gene>
<dbReference type="InterPro" id="IPR002986">
    <property type="entry name" value="DAP_deCOOHase_LysA"/>
</dbReference>
<evidence type="ECO:0000256" key="3">
    <source>
        <dbReference type="ARBA" id="ARBA00022898"/>
    </source>
</evidence>
<keyword evidence="3 6" id="KW-0663">Pyridoxal phosphate</keyword>
<dbReference type="InterPro" id="IPR029066">
    <property type="entry name" value="PLP-binding_barrel"/>
</dbReference>
<dbReference type="GO" id="GO:0009089">
    <property type="term" value="P:lysine biosynthetic process via diaminopimelate"/>
    <property type="evidence" value="ECO:0007669"/>
    <property type="project" value="UniProtKB-UniRule"/>
</dbReference>
<feature type="binding site" evidence="6">
    <location>
        <position position="370"/>
    </location>
    <ligand>
        <name>substrate</name>
    </ligand>
</feature>
<dbReference type="Pfam" id="PF02784">
    <property type="entry name" value="Orn_Arg_deC_N"/>
    <property type="match status" value="1"/>
</dbReference>
<proteinExistence type="inferred from homology"/>
<evidence type="ECO:0000259" key="11">
    <source>
        <dbReference type="Pfam" id="PF00278"/>
    </source>
</evidence>
<keyword evidence="5 6" id="KW-0456">Lyase</keyword>
<dbReference type="InterPro" id="IPR022643">
    <property type="entry name" value="De-COase2_C"/>
</dbReference>
<dbReference type="Gene3D" id="3.20.20.10">
    <property type="entry name" value="Alanine racemase"/>
    <property type="match status" value="1"/>
</dbReference>
<dbReference type="PROSITE" id="PS00879">
    <property type="entry name" value="ODR_DC_2_2"/>
    <property type="match status" value="1"/>
</dbReference>
<dbReference type="InterPro" id="IPR022657">
    <property type="entry name" value="De-COase2_CS"/>
</dbReference>
<evidence type="ECO:0000256" key="2">
    <source>
        <dbReference type="ARBA" id="ARBA00022793"/>
    </source>
</evidence>
<feature type="binding site" evidence="6">
    <location>
        <position position="374"/>
    </location>
    <ligand>
        <name>substrate</name>
    </ligand>
</feature>
<organism evidence="13 14">
    <name type="scientific">Klenkia soli</name>
    <dbReference type="NCBI Taxonomy" id="1052260"/>
    <lineage>
        <taxon>Bacteria</taxon>
        <taxon>Bacillati</taxon>
        <taxon>Actinomycetota</taxon>
        <taxon>Actinomycetes</taxon>
        <taxon>Geodermatophilales</taxon>
        <taxon>Geodermatophilaceae</taxon>
        <taxon>Klenkia</taxon>
    </lineage>
</organism>
<evidence type="ECO:0000256" key="6">
    <source>
        <dbReference type="HAMAP-Rule" id="MF_02120"/>
    </source>
</evidence>
<dbReference type="SUPFAM" id="SSF51419">
    <property type="entry name" value="PLP-binding barrel"/>
    <property type="match status" value="1"/>
</dbReference>
<dbReference type="SUPFAM" id="SSF50621">
    <property type="entry name" value="Alanine racemase C-terminal domain-like"/>
    <property type="match status" value="1"/>
</dbReference>
<dbReference type="InterPro" id="IPR009006">
    <property type="entry name" value="Ala_racemase/Decarboxylase_C"/>
</dbReference>
<feature type="binding site" evidence="6">
    <location>
        <position position="323"/>
    </location>
    <ligand>
        <name>substrate</name>
    </ligand>
</feature>
<dbReference type="AlphaFoldDB" id="A0A1H0HMH7"/>
<dbReference type="STRING" id="1052260.SAMN05660199_01506"/>